<evidence type="ECO:0008006" key="3">
    <source>
        <dbReference type="Google" id="ProtNLM"/>
    </source>
</evidence>
<dbReference type="Proteomes" id="UP001527392">
    <property type="component" value="Unassembled WGS sequence"/>
</dbReference>
<proteinExistence type="predicted"/>
<evidence type="ECO:0000313" key="1">
    <source>
        <dbReference type="EMBL" id="MCZ3781835.1"/>
    </source>
</evidence>
<reference evidence="1 2" key="1">
    <citation type="submission" date="2022-01" db="EMBL/GenBank/DDBJ databases">
        <title>VMRC isolate genome collection.</title>
        <authorList>
            <person name="France M."/>
            <person name="Rutt L."/>
            <person name="Humphrys M."/>
            <person name="Ravel J."/>
        </authorList>
    </citation>
    <scope>NUCLEOTIDE SEQUENCE [LARGE SCALE GENOMIC DNA]</scope>
    <source>
        <strain evidence="1 2">C0030B4</strain>
    </source>
</reference>
<sequence>MRYDKTVYLITEKTNDGDSLNFEGELSSIKVKANVKRTNLTLANGEMYDATIVRVYGEYEADKIGLSDYDPDTGDNAHKIQKVGRHFNRTDFYIVNSEVIFNAE</sequence>
<accession>A0ABT4K7X0</accession>
<keyword evidence="2" id="KW-1185">Reference proteome</keyword>
<evidence type="ECO:0000313" key="2">
    <source>
        <dbReference type="Proteomes" id="UP001527392"/>
    </source>
</evidence>
<gene>
    <name evidence="1" type="ORF">L2504_06785</name>
</gene>
<dbReference type="RefSeq" id="WP_124031717.1">
    <property type="nucleotide sequence ID" value="NZ_CAKMAX010000006.1"/>
</dbReference>
<name>A0ABT4K7X0_9LACO</name>
<protein>
    <recommendedName>
        <fullName evidence="3">Phage protein</fullName>
    </recommendedName>
</protein>
<comment type="caution">
    <text evidence="1">The sequence shown here is derived from an EMBL/GenBank/DDBJ whole genome shotgun (WGS) entry which is preliminary data.</text>
</comment>
<organism evidence="1 2">
    <name type="scientific">Limosilactobacillus vaginalis</name>
    <dbReference type="NCBI Taxonomy" id="1633"/>
    <lineage>
        <taxon>Bacteria</taxon>
        <taxon>Bacillati</taxon>
        <taxon>Bacillota</taxon>
        <taxon>Bacilli</taxon>
        <taxon>Lactobacillales</taxon>
        <taxon>Lactobacillaceae</taxon>
        <taxon>Limosilactobacillus</taxon>
    </lineage>
</organism>
<dbReference type="EMBL" id="JAKHMS010000016">
    <property type="protein sequence ID" value="MCZ3781835.1"/>
    <property type="molecule type" value="Genomic_DNA"/>
</dbReference>